<comment type="caution">
    <text evidence="2">The sequence shown here is derived from an EMBL/GenBank/DDBJ whole genome shotgun (WGS) entry which is preliminary data.</text>
</comment>
<protein>
    <submittedName>
        <fullName evidence="2">S41 family peptidase</fullName>
    </submittedName>
</protein>
<organism evidence="2 3">
    <name type="scientific">Chryseobacterium pyrolae</name>
    <dbReference type="NCBI Taxonomy" id="2987481"/>
    <lineage>
        <taxon>Bacteria</taxon>
        <taxon>Pseudomonadati</taxon>
        <taxon>Bacteroidota</taxon>
        <taxon>Flavobacteriia</taxon>
        <taxon>Flavobacteriales</taxon>
        <taxon>Weeksellaceae</taxon>
        <taxon>Chryseobacterium group</taxon>
        <taxon>Chryseobacterium</taxon>
    </lineage>
</organism>
<dbReference type="Gene3D" id="2.60.120.260">
    <property type="entry name" value="Galactose-binding domain-like"/>
    <property type="match status" value="1"/>
</dbReference>
<evidence type="ECO:0000313" key="2">
    <source>
        <dbReference type="EMBL" id="MCT2409075.1"/>
    </source>
</evidence>
<dbReference type="InterPro" id="IPR005151">
    <property type="entry name" value="Tail-specific_protease"/>
</dbReference>
<proteinExistence type="predicted"/>
<reference evidence="2" key="1">
    <citation type="submission" date="2022-08" db="EMBL/GenBank/DDBJ databases">
        <title>Chryseobacterium antibioticum,isolated from the rhizosphere soil of Pyrola in Tibet.</title>
        <authorList>
            <person name="Kan Y."/>
        </authorList>
    </citation>
    <scope>NUCLEOTIDE SEQUENCE</scope>
    <source>
        <strain evidence="2">Pc2-12</strain>
    </source>
</reference>
<dbReference type="EMBL" id="JANZQH010000008">
    <property type="protein sequence ID" value="MCT2409075.1"/>
    <property type="molecule type" value="Genomic_DNA"/>
</dbReference>
<evidence type="ECO:0000313" key="3">
    <source>
        <dbReference type="Proteomes" id="UP001142057"/>
    </source>
</evidence>
<name>A0ABT2IK95_9FLAO</name>
<dbReference type="PANTHER" id="PTHR32060:SF30">
    <property type="entry name" value="CARBOXY-TERMINAL PROCESSING PROTEASE CTPA"/>
    <property type="match status" value="1"/>
</dbReference>
<sequence length="478" mass="52783">MKKIILSIAVLTTGIWTQAQLQNPDFEQTENSLPSAWKIEPNDLYLVKTDDVVKYSGKNSLQISNTADASASMQTFSQMLPIQGSGFRKVRLSGYVRSENITGSIALYAYVKNGEKITIDQGNSETQNHKITANKDWKEYSLEFVVDDNAKNFLFGGFLSGNGKVWFDDFSVSEVPFSEKIASKEALTYIDEFKNIIKKNSIFKDKINWSSLENHLQIISKGMETVDDTALAIQYIMKNLKQAGDNHSFIDSKESFDKKSTSNPTAIEPESQLLDQNIGYVMVPPFSSLNKEMGSSFAGKIQSMIRKLDTDYPIKGWIVDLRTNMGGNMHPMIAGLGPLTGEGVLGYFVDSKKKTPWKYANGTCGAIIVLNPYVLQNPKAKIAVLMGSRTASSGEATAISFIGKDNVKTFGQPSAGYTSANRGFKLSDGRNLLLAVSYEMDRTGKEYKEKIQPDISVAPSEKANTDAEVAAATQWIKE</sequence>
<dbReference type="SUPFAM" id="SSF52096">
    <property type="entry name" value="ClpP/crotonase"/>
    <property type="match status" value="1"/>
</dbReference>
<dbReference type="PANTHER" id="PTHR32060">
    <property type="entry name" value="TAIL-SPECIFIC PROTEASE"/>
    <property type="match status" value="1"/>
</dbReference>
<dbReference type="RefSeq" id="WP_259830483.1">
    <property type="nucleotide sequence ID" value="NZ_JANZQH010000008.1"/>
</dbReference>
<keyword evidence="3" id="KW-1185">Reference proteome</keyword>
<gene>
    <name evidence="2" type="ORF">NZD88_16125</name>
</gene>
<accession>A0ABT2IK95</accession>
<dbReference type="SMART" id="SM00245">
    <property type="entry name" value="TSPc"/>
    <property type="match status" value="1"/>
</dbReference>
<feature type="domain" description="Tail specific protease" evidence="1">
    <location>
        <begin position="253"/>
        <end position="458"/>
    </location>
</feature>
<dbReference type="Pfam" id="PF03572">
    <property type="entry name" value="Peptidase_S41"/>
    <property type="match status" value="1"/>
</dbReference>
<dbReference type="Proteomes" id="UP001142057">
    <property type="component" value="Unassembled WGS sequence"/>
</dbReference>
<dbReference type="InterPro" id="IPR029045">
    <property type="entry name" value="ClpP/crotonase-like_dom_sf"/>
</dbReference>
<evidence type="ECO:0000259" key="1">
    <source>
        <dbReference type="SMART" id="SM00245"/>
    </source>
</evidence>
<dbReference type="Gene3D" id="3.90.226.10">
    <property type="entry name" value="2-enoyl-CoA Hydratase, Chain A, domain 1"/>
    <property type="match status" value="1"/>
</dbReference>